<dbReference type="Proteomes" id="UP000400924">
    <property type="component" value="Unassembled WGS sequence"/>
</dbReference>
<dbReference type="InterPro" id="IPR016040">
    <property type="entry name" value="NAD(P)-bd_dom"/>
</dbReference>
<evidence type="ECO:0000313" key="3">
    <source>
        <dbReference type="Proteomes" id="UP000400924"/>
    </source>
</evidence>
<evidence type="ECO:0000259" key="1">
    <source>
        <dbReference type="Pfam" id="PF13460"/>
    </source>
</evidence>
<dbReference type="GO" id="GO:0042602">
    <property type="term" value="F:riboflavin reductase (NADPH) activity"/>
    <property type="evidence" value="ECO:0007669"/>
    <property type="project" value="TreeGrafter"/>
</dbReference>
<dbReference type="EMBL" id="VJZC01000208">
    <property type="protein sequence ID" value="MPY60389.1"/>
    <property type="molecule type" value="Genomic_DNA"/>
</dbReference>
<gene>
    <name evidence="2" type="ORF">FNH08_25450</name>
</gene>
<dbReference type="AlphaFoldDB" id="A0A5N8XLR6"/>
<dbReference type="OrthoDB" id="3763081at2"/>
<dbReference type="PANTHER" id="PTHR43355:SF2">
    <property type="entry name" value="FLAVIN REDUCTASE (NADPH)"/>
    <property type="match status" value="1"/>
</dbReference>
<evidence type="ECO:0000313" key="2">
    <source>
        <dbReference type="EMBL" id="MPY60389.1"/>
    </source>
</evidence>
<accession>A0A5N8XLR6</accession>
<comment type="caution">
    <text evidence="2">The sequence shown here is derived from an EMBL/GenBank/DDBJ whole genome shotgun (WGS) entry which is preliminary data.</text>
</comment>
<feature type="domain" description="NAD(P)-binding" evidence="1">
    <location>
        <begin position="7"/>
        <end position="197"/>
    </location>
</feature>
<organism evidence="2 3">
    <name type="scientific">Streptomyces spongiae</name>
    <dbReference type="NCBI Taxonomy" id="565072"/>
    <lineage>
        <taxon>Bacteria</taxon>
        <taxon>Bacillati</taxon>
        <taxon>Actinomycetota</taxon>
        <taxon>Actinomycetes</taxon>
        <taxon>Kitasatosporales</taxon>
        <taxon>Streptomycetaceae</taxon>
        <taxon>Streptomyces</taxon>
    </lineage>
</organism>
<keyword evidence="3" id="KW-1185">Reference proteome</keyword>
<reference evidence="2 3" key="1">
    <citation type="submission" date="2019-07" db="EMBL/GenBank/DDBJ databases">
        <title>New species of Amycolatopsis and Streptomyces.</title>
        <authorList>
            <person name="Duangmal K."/>
            <person name="Teo W.F.A."/>
            <person name="Lipun K."/>
        </authorList>
    </citation>
    <scope>NUCLEOTIDE SEQUENCE [LARGE SCALE GENOMIC DNA]</scope>
    <source>
        <strain evidence="2 3">NBRC 106415</strain>
    </source>
</reference>
<protein>
    <submittedName>
        <fullName evidence="2">NAD-dependent epimerase/dehydratase family protein</fullName>
    </submittedName>
</protein>
<dbReference type="InterPro" id="IPR051606">
    <property type="entry name" value="Polyketide_Oxido-like"/>
</dbReference>
<dbReference type="Pfam" id="PF13460">
    <property type="entry name" value="NAD_binding_10"/>
    <property type="match status" value="1"/>
</dbReference>
<dbReference type="SUPFAM" id="SSF51735">
    <property type="entry name" value="NAD(P)-binding Rossmann-fold domains"/>
    <property type="match status" value="1"/>
</dbReference>
<proteinExistence type="predicted"/>
<sequence>MKLLILGATGPTGRHLVDLAIAAGDTVTVLARRPKALNDLAGRVHAVAGDATSQVDVANAMTGQDVVISALGRSTSVRADDLFTRAAEAVIGAAKEKGVSRLVWLSSFGVGDTYRSASPVQKVMYRTFLRNIYANKEISERVIRSSGLDWTLVYPTMLTKGPAKGSYLVGERLPMKGNPSISRADVADFLYKAAHTPEWVHRDAVISD</sequence>
<dbReference type="GO" id="GO:0004074">
    <property type="term" value="F:biliverdin reductase [NAD(P)H] activity"/>
    <property type="evidence" value="ECO:0007669"/>
    <property type="project" value="TreeGrafter"/>
</dbReference>
<dbReference type="RefSeq" id="WP_152773871.1">
    <property type="nucleotide sequence ID" value="NZ_VJZC01000208.1"/>
</dbReference>
<dbReference type="PANTHER" id="PTHR43355">
    <property type="entry name" value="FLAVIN REDUCTASE (NADPH)"/>
    <property type="match status" value="1"/>
</dbReference>
<dbReference type="InterPro" id="IPR036291">
    <property type="entry name" value="NAD(P)-bd_dom_sf"/>
</dbReference>
<dbReference type="Gene3D" id="3.40.50.720">
    <property type="entry name" value="NAD(P)-binding Rossmann-like Domain"/>
    <property type="match status" value="1"/>
</dbReference>
<name>A0A5N8XLR6_9ACTN</name>